<gene>
    <name evidence="6" type="ORF">CHIRRI_LOCUS13249</name>
</gene>
<feature type="signal peptide" evidence="5">
    <location>
        <begin position="1"/>
        <end position="19"/>
    </location>
</feature>
<dbReference type="Gene3D" id="3.40.50.2000">
    <property type="entry name" value="Glycogen Phosphorylase B"/>
    <property type="match status" value="1"/>
</dbReference>
<feature type="chain" id="PRO_5040352582" description="Glucuronosyltransferase" evidence="5">
    <location>
        <begin position="20"/>
        <end position="518"/>
    </location>
</feature>
<dbReference type="SUPFAM" id="SSF53756">
    <property type="entry name" value="UDP-Glycosyltransferase/glycogen phosphorylase"/>
    <property type="match status" value="1"/>
</dbReference>
<dbReference type="InterPro" id="IPR050271">
    <property type="entry name" value="UDP-glycosyltransferase"/>
</dbReference>
<keyword evidence="7" id="KW-1185">Reference proteome</keyword>
<name>A0A9N9S8W4_9DIPT</name>
<dbReference type="Proteomes" id="UP001153620">
    <property type="component" value="Chromosome 4"/>
</dbReference>
<evidence type="ECO:0000313" key="7">
    <source>
        <dbReference type="Proteomes" id="UP001153620"/>
    </source>
</evidence>
<keyword evidence="2" id="KW-0328">Glycosyltransferase</keyword>
<dbReference type="CDD" id="cd03784">
    <property type="entry name" value="GT1_Gtf-like"/>
    <property type="match status" value="1"/>
</dbReference>
<evidence type="ECO:0000256" key="5">
    <source>
        <dbReference type="SAM" id="SignalP"/>
    </source>
</evidence>
<evidence type="ECO:0000256" key="2">
    <source>
        <dbReference type="ARBA" id="ARBA00022676"/>
    </source>
</evidence>
<keyword evidence="5" id="KW-0732">Signal</keyword>
<dbReference type="OrthoDB" id="5835829at2759"/>
<dbReference type="PANTHER" id="PTHR48043:SF159">
    <property type="entry name" value="EG:EG0003.4 PROTEIN-RELATED"/>
    <property type="match status" value="1"/>
</dbReference>
<dbReference type="EMBL" id="OU895880">
    <property type="protein sequence ID" value="CAG9810436.1"/>
    <property type="molecule type" value="Genomic_DNA"/>
</dbReference>
<reference evidence="6" key="1">
    <citation type="submission" date="2022-01" db="EMBL/GenBank/DDBJ databases">
        <authorList>
            <person name="King R."/>
        </authorList>
    </citation>
    <scope>NUCLEOTIDE SEQUENCE</scope>
</reference>
<dbReference type="InterPro" id="IPR002213">
    <property type="entry name" value="UDP_glucos_trans"/>
</dbReference>
<sequence>MDRLLRSIKFLFIFGIFLSFENQFNVSGAKILAIFQDPSYSHELTFHKILKALADRGHHLTIFGAHTFDYQNNPNVTQHVFKDSVENYKKNFNVTYVEQTKTTWMRLLLQYEVQTFYELTRTQIGHPEMQKIIKNHDKKYKFDVIIMEYYFYNLALLAEIYDCPIIAFAASEPAIANHGLMGNDVNPAIYSDATRFPYLHGQLSFSERVSSVAYYFTYYAIFVGIVYKYYVNQIASEYPINGTTKDPLDVLNDRLALLVANTSPEFGHVRALSPYTIQIGFFHVEDPKELTNFEVKEYLDASINGVIVMSFGSKIKTADLGIKNVEKFLKAFNQTSYDILWKFDEIIDPEKVPKNVKLTNWMPLSDVLAHPNVKIIIHHGGLLTSYEAIVREVPQIIFPLVYDEGANAKLLVKKGVAMELNINTFEETMLTGAIDKVVSSDFRENIRVLRYNVNDQIIDRKELAVFHIEKVIRHKNEKIYKFKLNPFASFFHRHLLDIFTSTAVVIGTVYFIVKNIRK</sequence>
<evidence type="ECO:0000256" key="3">
    <source>
        <dbReference type="ARBA" id="ARBA00022679"/>
    </source>
</evidence>
<evidence type="ECO:0000313" key="6">
    <source>
        <dbReference type="EMBL" id="CAG9810436.1"/>
    </source>
</evidence>
<evidence type="ECO:0000256" key="1">
    <source>
        <dbReference type="ARBA" id="ARBA00009995"/>
    </source>
</evidence>
<organism evidence="6 7">
    <name type="scientific">Chironomus riparius</name>
    <dbReference type="NCBI Taxonomy" id="315576"/>
    <lineage>
        <taxon>Eukaryota</taxon>
        <taxon>Metazoa</taxon>
        <taxon>Ecdysozoa</taxon>
        <taxon>Arthropoda</taxon>
        <taxon>Hexapoda</taxon>
        <taxon>Insecta</taxon>
        <taxon>Pterygota</taxon>
        <taxon>Neoptera</taxon>
        <taxon>Endopterygota</taxon>
        <taxon>Diptera</taxon>
        <taxon>Nematocera</taxon>
        <taxon>Chironomoidea</taxon>
        <taxon>Chironomidae</taxon>
        <taxon>Chironominae</taxon>
        <taxon>Chironomus</taxon>
    </lineage>
</organism>
<comment type="similarity">
    <text evidence="1">Belongs to the UDP-glycosyltransferase family.</text>
</comment>
<keyword evidence="4" id="KW-1133">Transmembrane helix</keyword>
<evidence type="ECO:0000256" key="4">
    <source>
        <dbReference type="SAM" id="Phobius"/>
    </source>
</evidence>
<dbReference type="GO" id="GO:0008194">
    <property type="term" value="F:UDP-glycosyltransferase activity"/>
    <property type="evidence" value="ECO:0007669"/>
    <property type="project" value="InterPro"/>
</dbReference>
<dbReference type="Pfam" id="PF00201">
    <property type="entry name" value="UDPGT"/>
    <property type="match status" value="1"/>
</dbReference>
<dbReference type="AlphaFoldDB" id="A0A9N9S8W4"/>
<reference evidence="6" key="2">
    <citation type="submission" date="2022-10" db="EMBL/GenBank/DDBJ databases">
        <authorList>
            <consortium name="ENA_rothamsted_submissions"/>
            <consortium name="culmorum"/>
            <person name="King R."/>
        </authorList>
    </citation>
    <scope>NUCLEOTIDE SEQUENCE</scope>
</reference>
<keyword evidence="4" id="KW-0472">Membrane</keyword>
<dbReference type="PANTHER" id="PTHR48043">
    <property type="entry name" value="EG:EG0003.4 PROTEIN-RELATED"/>
    <property type="match status" value="1"/>
</dbReference>
<proteinExistence type="inferred from homology"/>
<keyword evidence="4" id="KW-0812">Transmembrane</keyword>
<evidence type="ECO:0008006" key="8">
    <source>
        <dbReference type="Google" id="ProtNLM"/>
    </source>
</evidence>
<keyword evidence="3" id="KW-0808">Transferase</keyword>
<feature type="transmembrane region" description="Helical" evidence="4">
    <location>
        <begin position="495"/>
        <end position="513"/>
    </location>
</feature>
<accession>A0A9N9S8W4</accession>
<protein>
    <recommendedName>
        <fullName evidence="8">Glucuronosyltransferase</fullName>
    </recommendedName>
</protein>
<dbReference type="FunFam" id="3.40.50.2000:FF:000050">
    <property type="entry name" value="UDP-glucuronosyltransferase"/>
    <property type="match status" value="1"/>
</dbReference>